<evidence type="ECO:0000313" key="7">
    <source>
        <dbReference type="Proteomes" id="UP000215459"/>
    </source>
</evidence>
<evidence type="ECO:0000313" key="6">
    <source>
        <dbReference type="EMBL" id="OYD09646.1"/>
    </source>
</evidence>
<keyword evidence="4" id="KW-0804">Transcription</keyword>
<dbReference type="Gene3D" id="1.20.140.160">
    <property type="match status" value="1"/>
</dbReference>
<feature type="domain" description="RNA polymerase sigma-70 region 4" evidence="5">
    <location>
        <begin position="129"/>
        <end position="175"/>
    </location>
</feature>
<dbReference type="EMBL" id="NOWF01000001">
    <property type="protein sequence ID" value="OYD09646.1"/>
    <property type="molecule type" value="Genomic_DNA"/>
</dbReference>
<dbReference type="GO" id="GO:0016987">
    <property type="term" value="F:sigma factor activity"/>
    <property type="evidence" value="ECO:0007669"/>
    <property type="project" value="UniProtKB-KW"/>
</dbReference>
<name>A0A235BBJ6_9BACL</name>
<dbReference type="RefSeq" id="WP_094262746.1">
    <property type="nucleotide sequence ID" value="NZ_NOWF01000001.1"/>
</dbReference>
<keyword evidence="1" id="KW-0805">Transcription regulation</keyword>
<evidence type="ECO:0000256" key="1">
    <source>
        <dbReference type="ARBA" id="ARBA00023015"/>
    </source>
</evidence>
<dbReference type="PANTHER" id="PTHR30385">
    <property type="entry name" value="SIGMA FACTOR F FLAGELLAR"/>
    <property type="match status" value="1"/>
</dbReference>
<dbReference type="NCBIfam" id="TIGR02937">
    <property type="entry name" value="sigma70-ECF"/>
    <property type="match status" value="1"/>
</dbReference>
<accession>A0A235BBJ6</accession>
<organism evidence="6 7">
    <name type="scientific">Paludifilum halophilum</name>
    <dbReference type="NCBI Taxonomy" id="1642702"/>
    <lineage>
        <taxon>Bacteria</taxon>
        <taxon>Bacillati</taxon>
        <taxon>Bacillota</taxon>
        <taxon>Bacilli</taxon>
        <taxon>Bacillales</taxon>
        <taxon>Thermoactinomycetaceae</taxon>
        <taxon>Paludifilum</taxon>
    </lineage>
</organism>
<dbReference type="Pfam" id="PF04545">
    <property type="entry name" value="Sigma70_r4"/>
    <property type="match status" value="1"/>
</dbReference>
<comment type="caution">
    <text evidence="6">The sequence shown here is derived from an EMBL/GenBank/DDBJ whole genome shotgun (WGS) entry which is preliminary data.</text>
</comment>
<evidence type="ECO:0000256" key="3">
    <source>
        <dbReference type="ARBA" id="ARBA00023125"/>
    </source>
</evidence>
<dbReference type="Proteomes" id="UP000215459">
    <property type="component" value="Unassembled WGS sequence"/>
</dbReference>
<dbReference type="GO" id="GO:0006352">
    <property type="term" value="P:DNA-templated transcription initiation"/>
    <property type="evidence" value="ECO:0007669"/>
    <property type="project" value="InterPro"/>
</dbReference>
<evidence type="ECO:0000256" key="4">
    <source>
        <dbReference type="ARBA" id="ARBA00023163"/>
    </source>
</evidence>
<dbReference type="InterPro" id="IPR013324">
    <property type="entry name" value="RNA_pol_sigma_r3/r4-like"/>
</dbReference>
<dbReference type="PANTHER" id="PTHR30385:SF7">
    <property type="entry name" value="RNA POLYMERASE SIGMA FACTOR FLIA"/>
    <property type="match status" value="1"/>
</dbReference>
<keyword evidence="3" id="KW-0238">DNA-binding</keyword>
<evidence type="ECO:0000256" key="2">
    <source>
        <dbReference type="ARBA" id="ARBA00023082"/>
    </source>
</evidence>
<gene>
    <name evidence="6" type="ORF">CHM34_01145</name>
</gene>
<dbReference type="CDD" id="cd06171">
    <property type="entry name" value="Sigma70_r4"/>
    <property type="match status" value="1"/>
</dbReference>
<dbReference type="InterPro" id="IPR014284">
    <property type="entry name" value="RNA_pol_sigma-70_dom"/>
</dbReference>
<dbReference type="OrthoDB" id="2942336at2"/>
<keyword evidence="2" id="KW-0731">Sigma factor</keyword>
<sequence>MRKNFGNPARKKGFSDRLIRGFYQDPSHRRLQMEARQSLAKKRELEQSFREFCVEVQWWSYISKVIQHAARDKIQKQKKDQFQMPLILDQPIEEGSAETLKDRVKAREKPTGSLFAQVKNPDLFQSCEHLTDKQRQVLDLHYQQGLTFREIAKEMRVTPQAISKTHRNAVKILRQALEGGR</sequence>
<keyword evidence="7" id="KW-1185">Reference proteome</keyword>
<dbReference type="AlphaFoldDB" id="A0A235BBJ6"/>
<dbReference type="GO" id="GO:0003677">
    <property type="term" value="F:DNA binding"/>
    <property type="evidence" value="ECO:0007669"/>
    <property type="project" value="UniProtKB-KW"/>
</dbReference>
<proteinExistence type="predicted"/>
<protein>
    <recommendedName>
        <fullName evidence="5">RNA polymerase sigma-70 region 4 domain-containing protein</fullName>
    </recommendedName>
</protein>
<reference evidence="6 7" key="1">
    <citation type="submission" date="2017-07" db="EMBL/GenBank/DDBJ databases">
        <title>The genome sequence of Paludifilum halophilum highlights mechanisms for microbial adaptation to high salt environemnts.</title>
        <authorList>
            <person name="Belbahri L."/>
        </authorList>
    </citation>
    <scope>NUCLEOTIDE SEQUENCE [LARGE SCALE GENOMIC DNA]</scope>
    <source>
        <strain evidence="6 7">DSM 102817</strain>
    </source>
</reference>
<evidence type="ECO:0000259" key="5">
    <source>
        <dbReference type="Pfam" id="PF04545"/>
    </source>
</evidence>
<dbReference type="SUPFAM" id="SSF88659">
    <property type="entry name" value="Sigma3 and sigma4 domains of RNA polymerase sigma factors"/>
    <property type="match status" value="1"/>
</dbReference>
<dbReference type="InterPro" id="IPR007630">
    <property type="entry name" value="RNA_pol_sigma70_r4"/>
</dbReference>